<reference evidence="5 6" key="1">
    <citation type="submission" date="2024-03" db="EMBL/GenBank/DDBJ databases">
        <title>Aquirufa genome sequencing.</title>
        <authorList>
            <person name="Pitt A."/>
            <person name="Hahn M.W."/>
        </authorList>
    </citation>
    <scope>NUCLEOTIDE SEQUENCE [LARGE SCALE GENOMIC DNA]</scope>
    <source>
        <strain evidence="5 6">KTFRIE-69F</strain>
    </source>
</reference>
<proteinExistence type="inferred from homology"/>
<feature type="domain" description="Carboxylesterase type B" evidence="4">
    <location>
        <begin position="18"/>
        <end position="335"/>
    </location>
</feature>
<evidence type="ECO:0000256" key="1">
    <source>
        <dbReference type="ARBA" id="ARBA00005964"/>
    </source>
</evidence>
<sequence length="498" mass="53861">MKKTFLLLCLALNLTAQDVIIKTSKGSIAGVYNPATKVEKFLGIPFAKPPVGDLRWKAPVPMESWSGIKAAKAFGPSPMQAKPAPFAFWSSEFLIPESPISEDCLYLNVWAPRSNKGKKAVLVYIYGGGFRSGGAACPIYDGENMAQKDIIFVSINYRVGIFGFLAHPALSSEASYGASGNYALLDMIAGLKWIKENIDLFGGDPNRVTIAGQSAGAFAVNFLCASPLAKGLFQGAIAESGASMLPSPLRPAITKKQAEDNGLEWATKVGAKSLDDLRALSADAIQKAGGNASPYSDGYVLPLTMPEIYAKGLQNDVPILVGWNSEDRLSSKAAEPEVFKATLEKRFGSRGVEVLAAYGPNGSLDLGRDESFGVQVHTWAKTQNHHGKAPVYLYNFNRAIPGYDESTRFGAFHTGEVPYAYANLHTVNRPFEAVDTILSQKMSSYWVNFTKTGNPNGAGLEVWPTFNSTDQKAQILDKVIESKELPTRKALELLENLN</sequence>
<dbReference type="InterPro" id="IPR002018">
    <property type="entry name" value="CarbesteraseB"/>
</dbReference>
<protein>
    <recommendedName>
        <fullName evidence="3">Carboxylic ester hydrolase</fullName>
        <ecNumber evidence="3">3.1.1.-</ecNumber>
    </recommendedName>
</protein>
<dbReference type="PROSITE" id="PS00122">
    <property type="entry name" value="CARBOXYLESTERASE_B_1"/>
    <property type="match status" value="1"/>
</dbReference>
<dbReference type="Proteomes" id="UP001598112">
    <property type="component" value="Unassembled WGS sequence"/>
</dbReference>
<evidence type="ECO:0000313" key="5">
    <source>
        <dbReference type="EMBL" id="MFD3294102.1"/>
    </source>
</evidence>
<evidence type="ECO:0000256" key="2">
    <source>
        <dbReference type="ARBA" id="ARBA00022801"/>
    </source>
</evidence>
<accession>A0ABW6DA52</accession>
<dbReference type="PROSITE" id="PS00941">
    <property type="entry name" value="CARBOXYLESTERASE_B_2"/>
    <property type="match status" value="1"/>
</dbReference>
<gene>
    <name evidence="5" type="ORF">SKC35_10415</name>
</gene>
<evidence type="ECO:0000313" key="6">
    <source>
        <dbReference type="Proteomes" id="UP001598112"/>
    </source>
</evidence>
<feature type="domain" description="Carboxylesterase type B" evidence="4">
    <location>
        <begin position="365"/>
        <end position="473"/>
    </location>
</feature>
<organism evidence="5 6">
    <name type="scientific">Aquirufa originis</name>
    <dbReference type="NCBI Taxonomy" id="3096514"/>
    <lineage>
        <taxon>Bacteria</taxon>
        <taxon>Pseudomonadati</taxon>
        <taxon>Bacteroidota</taxon>
        <taxon>Cytophagia</taxon>
        <taxon>Cytophagales</taxon>
        <taxon>Flectobacillaceae</taxon>
        <taxon>Aquirufa</taxon>
    </lineage>
</organism>
<evidence type="ECO:0000256" key="3">
    <source>
        <dbReference type="RuleBase" id="RU361235"/>
    </source>
</evidence>
<dbReference type="Gene3D" id="3.40.50.1820">
    <property type="entry name" value="alpha/beta hydrolase"/>
    <property type="match status" value="1"/>
</dbReference>
<dbReference type="SUPFAM" id="SSF53474">
    <property type="entry name" value="alpha/beta-Hydrolases"/>
    <property type="match status" value="1"/>
</dbReference>
<dbReference type="InterPro" id="IPR029058">
    <property type="entry name" value="AB_hydrolase_fold"/>
</dbReference>
<dbReference type="Pfam" id="PF00135">
    <property type="entry name" value="COesterase"/>
    <property type="match status" value="2"/>
</dbReference>
<dbReference type="InterPro" id="IPR019826">
    <property type="entry name" value="Carboxylesterase_B_AS"/>
</dbReference>
<dbReference type="EMBL" id="JBBKXY010000003">
    <property type="protein sequence ID" value="MFD3294102.1"/>
    <property type="molecule type" value="Genomic_DNA"/>
</dbReference>
<dbReference type="InterPro" id="IPR019819">
    <property type="entry name" value="Carboxylesterase_B_CS"/>
</dbReference>
<name>A0ABW6DA52_9BACT</name>
<evidence type="ECO:0000259" key="4">
    <source>
        <dbReference type="Pfam" id="PF00135"/>
    </source>
</evidence>
<dbReference type="EC" id="3.1.1.-" evidence="3"/>
<keyword evidence="2 3" id="KW-0378">Hydrolase</keyword>
<comment type="similarity">
    <text evidence="1 3">Belongs to the type-B carboxylesterase/lipase family.</text>
</comment>
<dbReference type="RefSeq" id="WP_377979312.1">
    <property type="nucleotide sequence ID" value="NZ_JBBKXY010000003.1"/>
</dbReference>
<keyword evidence="6" id="KW-1185">Reference proteome</keyword>
<dbReference type="InterPro" id="IPR050309">
    <property type="entry name" value="Type-B_Carboxylest/Lipase"/>
</dbReference>
<dbReference type="PANTHER" id="PTHR11559">
    <property type="entry name" value="CARBOXYLESTERASE"/>
    <property type="match status" value="1"/>
</dbReference>
<comment type="caution">
    <text evidence="5">The sequence shown here is derived from an EMBL/GenBank/DDBJ whole genome shotgun (WGS) entry which is preliminary data.</text>
</comment>